<evidence type="ECO:0000256" key="7">
    <source>
        <dbReference type="ARBA" id="ARBA00022771"/>
    </source>
</evidence>
<evidence type="ECO:0000256" key="3">
    <source>
        <dbReference type="ARBA" id="ARBA00004906"/>
    </source>
</evidence>
<comment type="caution">
    <text evidence="18">The sequence shown here is derived from an EMBL/GenBank/DDBJ whole genome shotgun (WGS) entry which is preliminary data.</text>
</comment>
<keyword evidence="10 14" id="KW-0156">Chromatin regulator</keyword>
<feature type="coiled-coil region" evidence="15">
    <location>
        <begin position="567"/>
        <end position="622"/>
    </location>
</feature>
<evidence type="ECO:0000256" key="15">
    <source>
        <dbReference type="SAM" id="Coils"/>
    </source>
</evidence>
<evidence type="ECO:0000256" key="14">
    <source>
        <dbReference type="RuleBase" id="RU365038"/>
    </source>
</evidence>
<protein>
    <recommendedName>
        <fullName evidence="14">E3 ubiquitin protein ligase</fullName>
        <ecNumber evidence="14">2.3.2.27</ecNumber>
    </recommendedName>
</protein>
<keyword evidence="19" id="KW-1185">Reference proteome</keyword>
<keyword evidence="11 14" id="KW-0175">Coiled coil</keyword>
<dbReference type="PANTHER" id="PTHR23163">
    <property type="entry name" value="RING FINGER PROTEIN-RELATED"/>
    <property type="match status" value="1"/>
</dbReference>
<proteinExistence type="inferred from homology"/>
<evidence type="ECO:0000256" key="5">
    <source>
        <dbReference type="ARBA" id="ARBA00022679"/>
    </source>
</evidence>
<evidence type="ECO:0000256" key="1">
    <source>
        <dbReference type="ARBA" id="ARBA00000900"/>
    </source>
</evidence>
<evidence type="ECO:0000256" key="11">
    <source>
        <dbReference type="ARBA" id="ARBA00023054"/>
    </source>
</evidence>
<dbReference type="InterPro" id="IPR013956">
    <property type="entry name" value="E3_ubiquit_lig_Bre1"/>
</dbReference>
<sequence>MLQSKSSGISSGSLQGGAVVPHMKILEKVEAQRTEINDLQAKVTSLEAKQTEYEQTLSCVDRQWTQINEDIFYMSSQARSFGHSELPADMLDASSSGNDHPTGNGVVPATIQDPFLQRLVRKDVITAKKVGQKAKELMKDAPAVEQQLILRAESTKEHLARLFELQEGYQERLTTFLRTAAQSVGQAELTQQIERVTAEAEAARKEAHAQKALARTLQEQQRLLDDEALQQETTIKDLRNELADKEVALQNAQRKLFQARTSSDANAASMSAAAAAAAVKQEPASAPEDSKEAAQGELEAREQLAKRDADLARERAACLKLQREVQELQSRMAAHAQVAQSPLYQAAQQQAADLREQLASKQRERLDLDLKLADAQHRMHVQDRQLRDADAARELLTDAQQRTAQLQADLMQARQDTQQASLAYQRERARLANTQTVQDLLKLTETLQHEKCRLQSREQKDAADTLKLQQALTELRAAHSMVKEREYEMENEHRRLMDKDAQIAAAQRAEDMAIARARDMEVFVQVLLNYSDDPREVSEIRTSEARYRALADSLRSKLEGPEFQAKQDALQQREDKAEQRVSALEQQNVVLRVQAADSTKRAEELQQQLSACQAESAEYLKEIDSLAMEFDKQQDAIKALVADVSKREEVDSELVTERIRSSQAAAQHRIDQQALVTTATAAEKKAALHAQQAAQLQAELQVKVDEAAALQRREIGLAAQLEATRQEVFAGREALRLKQLELDAAQEAAAERKRAAEQEAEELVQERQKRQHAEEDMKAKIAKLATGGPGAQAGSSAQAWELENMRERLYCQVCNSRRQKDRVIKCGHAFCSHCIEAMGKSRQRLCPGCQSKFDHRADVRPLYL</sequence>
<dbReference type="Pfam" id="PF00097">
    <property type="entry name" value="zf-C3HC4"/>
    <property type="match status" value="1"/>
</dbReference>
<dbReference type="Proteomes" id="UP001497392">
    <property type="component" value="Unassembled WGS sequence"/>
</dbReference>
<dbReference type="EMBL" id="CAXHTA020000017">
    <property type="protein sequence ID" value="CAL5227099.1"/>
    <property type="molecule type" value="Genomic_DNA"/>
</dbReference>
<dbReference type="CDD" id="cd16499">
    <property type="entry name" value="RING-HC_Bre1-like"/>
    <property type="match status" value="1"/>
</dbReference>
<organism evidence="18 19">
    <name type="scientific">Coccomyxa viridis</name>
    <dbReference type="NCBI Taxonomy" id="1274662"/>
    <lineage>
        <taxon>Eukaryota</taxon>
        <taxon>Viridiplantae</taxon>
        <taxon>Chlorophyta</taxon>
        <taxon>core chlorophytes</taxon>
        <taxon>Trebouxiophyceae</taxon>
        <taxon>Trebouxiophyceae incertae sedis</taxon>
        <taxon>Coccomyxaceae</taxon>
        <taxon>Coccomyxa</taxon>
    </lineage>
</organism>
<dbReference type="InterPro" id="IPR017907">
    <property type="entry name" value="Znf_RING_CS"/>
</dbReference>
<dbReference type="InterPro" id="IPR018957">
    <property type="entry name" value="Znf_C3HC4_RING-type"/>
</dbReference>
<keyword evidence="5 14" id="KW-0808">Transferase</keyword>
<dbReference type="PROSITE" id="PS50089">
    <property type="entry name" value="ZF_RING_2"/>
    <property type="match status" value="1"/>
</dbReference>
<accession>A0ABP1G488</accession>
<evidence type="ECO:0000256" key="4">
    <source>
        <dbReference type="ARBA" id="ARBA00005555"/>
    </source>
</evidence>
<name>A0ABP1G488_9CHLO</name>
<dbReference type="EC" id="2.3.2.27" evidence="14"/>
<dbReference type="PROSITE" id="PS00518">
    <property type="entry name" value="ZF_RING_1"/>
    <property type="match status" value="1"/>
</dbReference>
<keyword evidence="7 13" id="KW-0863">Zinc-finger</keyword>
<dbReference type="PANTHER" id="PTHR23163:SF0">
    <property type="entry name" value="E3 UBIQUITIN-PROTEIN LIGASE BRE1"/>
    <property type="match status" value="1"/>
</dbReference>
<keyword evidence="8 14" id="KW-0833">Ubl conjugation pathway</keyword>
<evidence type="ECO:0000256" key="13">
    <source>
        <dbReference type="PROSITE-ProRule" id="PRU00175"/>
    </source>
</evidence>
<dbReference type="Gene3D" id="3.30.40.10">
    <property type="entry name" value="Zinc/RING finger domain, C3HC4 (zinc finger)"/>
    <property type="match status" value="1"/>
</dbReference>
<keyword evidence="12 14" id="KW-0539">Nucleus</keyword>
<evidence type="ECO:0000256" key="12">
    <source>
        <dbReference type="ARBA" id="ARBA00023242"/>
    </source>
</evidence>
<feature type="coiled-coil region" evidence="15">
    <location>
        <begin position="742"/>
        <end position="783"/>
    </location>
</feature>
<evidence type="ECO:0000313" key="18">
    <source>
        <dbReference type="EMBL" id="CAL5227099.1"/>
    </source>
</evidence>
<comment type="catalytic activity">
    <reaction evidence="1 14">
        <text>S-ubiquitinyl-[E2 ubiquitin-conjugating enzyme]-L-cysteine + [acceptor protein]-L-lysine = [E2 ubiquitin-conjugating enzyme]-L-cysteine + N(6)-ubiquitinyl-[acceptor protein]-L-lysine.</text>
        <dbReference type="EC" id="2.3.2.27"/>
    </reaction>
</comment>
<feature type="coiled-coil region" evidence="15">
    <location>
        <begin position="311"/>
        <end position="416"/>
    </location>
</feature>
<comment type="pathway">
    <text evidence="3 14">Protein modification; protein ubiquitination.</text>
</comment>
<feature type="region of interest" description="Disordered" evidence="16">
    <location>
        <begin position="279"/>
        <end position="302"/>
    </location>
</feature>
<dbReference type="SUPFAM" id="SSF57850">
    <property type="entry name" value="RING/U-box"/>
    <property type="match status" value="1"/>
</dbReference>
<dbReference type="InterPro" id="IPR001841">
    <property type="entry name" value="Znf_RING"/>
</dbReference>
<evidence type="ECO:0000256" key="9">
    <source>
        <dbReference type="ARBA" id="ARBA00022833"/>
    </source>
</evidence>
<feature type="compositionally biased region" description="Basic and acidic residues" evidence="16">
    <location>
        <begin position="288"/>
        <end position="302"/>
    </location>
</feature>
<feature type="coiled-coil region" evidence="15">
    <location>
        <begin position="186"/>
        <end position="255"/>
    </location>
</feature>
<comment type="subcellular location">
    <subcellularLocation>
        <location evidence="2 14">Nucleus</location>
    </subcellularLocation>
</comment>
<evidence type="ECO:0000259" key="17">
    <source>
        <dbReference type="PROSITE" id="PS50089"/>
    </source>
</evidence>
<keyword evidence="6 14" id="KW-0479">Metal-binding</keyword>
<evidence type="ECO:0000256" key="16">
    <source>
        <dbReference type="SAM" id="MobiDB-lite"/>
    </source>
</evidence>
<evidence type="ECO:0000313" key="19">
    <source>
        <dbReference type="Proteomes" id="UP001497392"/>
    </source>
</evidence>
<feature type="coiled-coil region" evidence="15">
    <location>
        <begin position="679"/>
        <end position="713"/>
    </location>
</feature>
<evidence type="ECO:0000256" key="2">
    <source>
        <dbReference type="ARBA" id="ARBA00004123"/>
    </source>
</evidence>
<evidence type="ECO:0000256" key="6">
    <source>
        <dbReference type="ARBA" id="ARBA00022723"/>
    </source>
</evidence>
<reference evidence="18 19" key="1">
    <citation type="submission" date="2024-06" db="EMBL/GenBank/DDBJ databases">
        <authorList>
            <person name="Kraege A."/>
            <person name="Thomma B."/>
        </authorList>
    </citation>
    <scope>NUCLEOTIDE SEQUENCE [LARGE SCALE GENOMIC DNA]</scope>
</reference>
<gene>
    <name evidence="18" type="primary">g10005</name>
    <name evidence="18" type="ORF">VP750_LOCUS9005</name>
</gene>
<feature type="domain" description="RING-type" evidence="17">
    <location>
        <begin position="811"/>
        <end position="850"/>
    </location>
</feature>
<evidence type="ECO:0000256" key="8">
    <source>
        <dbReference type="ARBA" id="ARBA00022786"/>
    </source>
</evidence>
<dbReference type="InterPro" id="IPR013083">
    <property type="entry name" value="Znf_RING/FYVE/PHD"/>
</dbReference>
<evidence type="ECO:0000256" key="10">
    <source>
        <dbReference type="ARBA" id="ARBA00022853"/>
    </source>
</evidence>
<comment type="similarity">
    <text evidence="4 14">Belongs to the BRE1 family.</text>
</comment>
<keyword evidence="9 14" id="KW-0862">Zinc</keyword>
<feature type="coiled-coil region" evidence="15">
    <location>
        <begin position="22"/>
        <end position="56"/>
    </location>
</feature>
<dbReference type="SMART" id="SM00184">
    <property type="entry name" value="RING"/>
    <property type="match status" value="1"/>
</dbReference>